<dbReference type="Proteomes" id="UP000310200">
    <property type="component" value="Unassembled WGS sequence"/>
</dbReference>
<dbReference type="Pfam" id="PF00994">
    <property type="entry name" value="MoCF_biosynth"/>
    <property type="match status" value="1"/>
</dbReference>
<name>A0A4S2KWD5_9HYME</name>
<organism evidence="3 4">
    <name type="scientific">Temnothorax longispinosus</name>
    <dbReference type="NCBI Taxonomy" id="300112"/>
    <lineage>
        <taxon>Eukaryota</taxon>
        <taxon>Metazoa</taxon>
        <taxon>Ecdysozoa</taxon>
        <taxon>Arthropoda</taxon>
        <taxon>Hexapoda</taxon>
        <taxon>Insecta</taxon>
        <taxon>Pterygota</taxon>
        <taxon>Neoptera</taxon>
        <taxon>Endopterygota</taxon>
        <taxon>Hymenoptera</taxon>
        <taxon>Apocrita</taxon>
        <taxon>Aculeata</taxon>
        <taxon>Formicoidea</taxon>
        <taxon>Formicidae</taxon>
        <taxon>Myrmicinae</taxon>
        <taxon>Temnothorax</taxon>
    </lineage>
</organism>
<dbReference type="PANTHER" id="PTHR13939">
    <property type="entry name" value="NICOTINAMIDE-NUCLEOTIDE AMIDOHYDROLASE PNCC"/>
    <property type="match status" value="1"/>
</dbReference>
<proteinExistence type="inferred from homology"/>
<dbReference type="InterPro" id="IPR050101">
    <property type="entry name" value="CinA"/>
</dbReference>
<dbReference type="InterPro" id="IPR001453">
    <property type="entry name" value="MoaB/Mog_dom"/>
</dbReference>
<accession>A0A4S2KWD5</accession>
<evidence type="ECO:0000313" key="4">
    <source>
        <dbReference type="Proteomes" id="UP000310200"/>
    </source>
</evidence>
<dbReference type="SMART" id="SM00852">
    <property type="entry name" value="MoCF_biosynth"/>
    <property type="match status" value="1"/>
</dbReference>
<gene>
    <name evidence="3" type="ORF">DBV15_12156</name>
</gene>
<dbReference type="InterPro" id="IPR014729">
    <property type="entry name" value="Rossmann-like_a/b/a_fold"/>
</dbReference>
<comment type="caution">
    <text evidence="3">The sequence shown here is derived from an EMBL/GenBank/DDBJ whole genome shotgun (WGS) entry which is preliminary data.</text>
</comment>
<dbReference type="Pfam" id="PF24102">
    <property type="entry name" value="FLAD1_M"/>
    <property type="match status" value="1"/>
</dbReference>
<dbReference type="InterPro" id="IPR036425">
    <property type="entry name" value="MoaB/Mog-like_dom_sf"/>
</dbReference>
<evidence type="ECO:0000256" key="1">
    <source>
        <dbReference type="ARBA" id="ARBA00007589"/>
    </source>
</evidence>
<dbReference type="EMBL" id="QBLH01000784">
    <property type="protein sequence ID" value="TGZ54290.1"/>
    <property type="molecule type" value="Genomic_DNA"/>
</dbReference>
<dbReference type="Gene3D" id="3.40.980.10">
    <property type="entry name" value="MoaB/Mog-like domain"/>
    <property type="match status" value="1"/>
</dbReference>
<protein>
    <submittedName>
        <fullName evidence="3">FAD synthetase</fullName>
    </submittedName>
</protein>
<sequence length="453" mass="52350">MSLHQCLINTHIRNHAYVLSRRYVKGLNRPTAGIIVIGDEILKAQVKDTNSHYICNLLYKCGIKVKKISVISDDVEEISKEIKDASNKYTYVITSGGIGPTHDDVTYKGLAKAFNDKLHYHPKLVDIIKNHFMINDALSPVYKIAQIPEKASLKFGLNTNKPNSFPYITLENIYVFPGSPVFLEKSFQNLYEELLSTNKRFVKEEVFIDAREDLFANALSTVVKEFPNVSFGSYPVNNCRYFKAFVTIESDNENDTKRAKQRFYELNPADIFVNFDRTPHIDCITKYNNFLQNCSHRPIYEQSLEKLRQFYQNPERVLIYFDSGMESSVVIHLAHICKTQLHSDNKLQVVYFKKEMPVDMEEFIKEMVDKYNLIMYTVETAVDNKINKIVQSHLRPTLLIGKVEESGESKINSNYNSMDNVNQLQIDNPLHNWTKKDVWTFASSLYLPCKLTA</sequence>
<keyword evidence="4" id="KW-1185">Reference proteome</keyword>
<dbReference type="InterPro" id="IPR056596">
    <property type="entry name" value="FLAD1_M"/>
</dbReference>
<comment type="similarity">
    <text evidence="1">In the N-terminal section; belongs to the MoaB/Mog family.</text>
</comment>
<reference evidence="3 4" key="1">
    <citation type="journal article" date="2019" name="Philos. Trans. R. Soc. Lond., B, Biol. Sci.">
        <title>Ant behaviour and brain gene expression of defending hosts depend on the ecological success of the intruding social parasite.</title>
        <authorList>
            <person name="Kaur R."/>
            <person name="Stoldt M."/>
            <person name="Jongepier E."/>
            <person name="Feldmeyer B."/>
            <person name="Menzel F."/>
            <person name="Bornberg-Bauer E."/>
            <person name="Foitzik S."/>
        </authorList>
    </citation>
    <scope>NUCLEOTIDE SEQUENCE [LARGE SCALE GENOMIC DNA]</scope>
    <source>
        <tissue evidence="3">Whole body</tissue>
    </source>
</reference>
<dbReference type="Gene3D" id="3.40.50.620">
    <property type="entry name" value="HUPs"/>
    <property type="match status" value="1"/>
</dbReference>
<dbReference type="SUPFAM" id="SSF53218">
    <property type="entry name" value="Molybdenum cofactor biosynthesis proteins"/>
    <property type="match status" value="1"/>
</dbReference>
<dbReference type="CDD" id="cd00885">
    <property type="entry name" value="cinA"/>
    <property type="match status" value="1"/>
</dbReference>
<dbReference type="SUPFAM" id="SSF52402">
    <property type="entry name" value="Adenine nucleotide alpha hydrolases-like"/>
    <property type="match status" value="1"/>
</dbReference>
<evidence type="ECO:0000313" key="3">
    <source>
        <dbReference type="EMBL" id="TGZ54290.1"/>
    </source>
</evidence>
<dbReference type="AlphaFoldDB" id="A0A4S2KWD5"/>
<evidence type="ECO:0000259" key="2">
    <source>
        <dbReference type="SMART" id="SM00852"/>
    </source>
</evidence>
<dbReference type="STRING" id="300112.A0A4S2KWD5"/>
<dbReference type="PANTHER" id="PTHR13939:SF0">
    <property type="entry name" value="NMN AMIDOHYDROLASE-LIKE PROTEIN YFAY"/>
    <property type="match status" value="1"/>
</dbReference>
<feature type="domain" description="MoaB/Mog" evidence="2">
    <location>
        <begin position="33"/>
        <end position="198"/>
    </location>
</feature>